<proteinExistence type="predicted"/>
<gene>
    <name evidence="2" type="ORF">EDD18DRAFT_1461026</name>
</gene>
<feature type="chain" id="PRO_5041403294" evidence="1">
    <location>
        <begin position="22"/>
        <end position="284"/>
    </location>
</feature>
<evidence type="ECO:0000313" key="2">
    <source>
        <dbReference type="EMBL" id="KAK0499031.1"/>
    </source>
</evidence>
<organism evidence="2 3">
    <name type="scientific">Armillaria luteobubalina</name>
    <dbReference type="NCBI Taxonomy" id="153913"/>
    <lineage>
        <taxon>Eukaryota</taxon>
        <taxon>Fungi</taxon>
        <taxon>Dikarya</taxon>
        <taxon>Basidiomycota</taxon>
        <taxon>Agaricomycotina</taxon>
        <taxon>Agaricomycetes</taxon>
        <taxon>Agaricomycetidae</taxon>
        <taxon>Agaricales</taxon>
        <taxon>Marasmiineae</taxon>
        <taxon>Physalacriaceae</taxon>
        <taxon>Armillaria</taxon>
    </lineage>
</organism>
<protein>
    <submittedName>
        <fullName evidence="2">Uncharacterized protein</fullName>
    </submittedName>
</protein>
<accession>A0AA39TS11</accession>
<dbReference type="Proteomes" id="UP001175228">
    <property type="component" value="Unassembled WGS sequence"/>
</dbReference>
<feature type="signal peptide" evidence="1">
    <location>
        <begin position="1"/>
        <end position="21"/>
    </location>
</feature>
<comment type="caution">
    <text evidence="2">The sequence shown here is derived from an EMBL/GenBank/DDBJ whole genome shotgun (WGS) entry which is preliminary data.</text>
</comment>
<keyword evidence="1" id="KW-0732">Signal</keyword>
<keyword evidence="3" id="KW-1185">Reference proteome</keyword>
<name>A0AA39TS11_9AGAR</name>
<reference evidence="2" key="1">
    <citation type="submission" date="2023-06" db="EMBL/GenBank/DDBJ databases">
        <authorList>
            <consortium name="Lawrence Berkeley National Laboratory"/>
            <person name="Ahrendt S."/>
            <person name="Sahu N."/>
            <person name="Indic B."/>
            <person name="Wong-Bajracharya J."/>
            <person name="Merenyi Z."/>
            <person name="Ke H.-M."/>
            <person name="Monk M."/>
            <person name="Kocsube S."/>
            <person name="Drula E."/>
            <person name="Lipzen A."/>
            <person name="Balint B."/>
            <person name="Henrissat B."/>
            <person name="Andreopoulos B."/>
            <person name="Martin F.M."/>
            <person name="Harder C.B."/>
            <person name="Rigling D."/>
            <person name="Ford K.L."/>
            <person name="Foster G.D."/>
            <person name="Pangilinan J."/>
            <person name="Papanicolaou A."/>
            <person name="Barry K."/>
            <person name="LaButti K."/>
            <person name="Viragh M."/>
            <person name="Koriabine M."/>
            <person name="Yan M."/>
            <person name="Riley R."/>
            <person name="Champramary S."/>
            <person name="Plett K.L."/>
            <person name="Tsai I.J."/>
            <person name="Slot J."/>
            <person name="Sipos G."/>
            <person name="Plett J."/>
            <person name="Nagy L.G."/>
            <person name="Grigoriev I.V."/>
        </authorList>
    </citation>
    <scope>NUCLEOTIDE SEQUENCE</scope>
    <source>
        <strain evidence="2">HWK02</strain>
    </source>
</reference>
<dbReference type="AlphaFoldDB" id="A0AA39TS11"/>
<dbReference type="EMBL" id="JAUEPU010000010">
    <property type="protein sequence ID" value="KAK0499031.1"/>
    <property type="molecule type" value="Genomic_DNA"/>
</dbReference>
<evidence type="ECO:0000256" key="1">
    <source>
        <dbReference type="SAM" id="SignalP"/>
    </source>
</evidence>
<evidence type="ECO:0000313" key="3">
    <source>
        <dbReference type="Proteomes" id="UP001175228"/>
    </source>
</evidence>
<sequence length="284" mass="33023">MRPFQWLTHLFYTILYFTTLPEYDNNPINDMYIFPYDTRTQNASSAAYLLDALRLNFHFLRQGLGTIHVERIEYRKSRSAGEHEYLVVTMKESVGAWRRGYFLVDRLDDNPLHRSSGYRSWFLDPPRGLDRLFILCKPIEVQNVLGRCAYDVLMTMDVPKPVTLEDFLALVRAIARNSPRRRAISQSYQFAYTIWRTLEIETGANVDRTSHAVRQGYRSGRNLAAGEGETPEKAKLLWEEEKVVVGQEIDASIKVSLTFFRRIDLDTSVQRLNAPFIKLSETIQ</sequence>